<feature type="domain" description="HTH merR-type" evidence="5">
    <location>
        <begin position="6"/>
        <end position="75"/>
    </location>
</feature>
<keyword evidence="1" id="KW-0805">Transcription regulation</keyword>
<dbReference type="SMART" id="SM00422">
    <property type="entry name" value="HTH_MERR"/>
    <property type="match status" value="1"/>
</dbReference>
<dbReference type="Proteomes" id="UP001225598">
    <property type="component" value="Chromosome"/>
</dbReference>
<dbReference type="PANTHER" id="PTHR30204:SF90">
    <property type="entry name" value="HTH-TYPE TRANSCRIPTIONAL ACTIVATOR MTA"/>
    <property type="match status" value="1"/>
</dbReference>
<evidence type="ECO:0000313" key="7">
    <source>
        <dbReference type="Proteomes" id="UP001225598"/>
    </source>
</evidence>
<proteinExistence type="predicted"/>
<keyword evidence="2" id="KW-0238">DNA-binding</keyword>
<dbReference type="PROSITE" id="PS00552">
    <property type="entry name" value="HTH_MERR_1"/>
    <property type="match status" value="1"/>
</dbReference>
<evidence type="ECO:0000256" key="2">
    <source>
        <dbReference type="ARBA" id="ARBA00023125"/>
    </source>
</evidence>
<protein>
    <submittedName>
        <fullName evidence="6">MerR family transcriptional regulator</fullName>
    </submittedName>
</protein>
<evidence type="ECO:0000256" key="1">
    <source>
        <dbReference type="ARBA" id="ARBA00023015"/>
    </source>
</evidence>
<reference evidence="6 7" key="1">
    <citation type="submission" date="2023-05" db="EMBL/GenBank/DDBJ databases">
        <title>Corynebacterium suedekumii sp. nov. and Corynebacterium breve sp. nov. isolated from raw cow's milk.</title>
        <authorList>
            <person name="Baer M.K."/>
            <person name="Mehl L."/>
            <person name="Hellmuth R."/>
            <person name="Marke G."/>
            <person name="Lipski A."/>
        </authorList>
    </citation>
    <scope>NUCLEOTIDE SEQUENCE [LARGE SCALE GENOMIC DNA]</scope>
    <source>
        <strain evidence="6 7">R4</strain>
    </source>
</reference>
<keyword evidence="7" id="KW-1185">Reference proteome</keyword>
<dbReference type="Pfam" id="PF07739">
    <property type="entry name" value="TipAS"/>
    <property type="match status" value="1"/>
</dbReference>
<dbReference type="SUPFAM" id="SSF46955">
    <property type="entry name" value="Putative DNA-binding domain"/>
    <property type="match status" value="1"/>
</dbReference>
<dbReference type="PROSITE" id="PS50937">
    <property type="entry name" value="HTH_MERR_2"/>
    <property type="match status" value="1"/>
</dbReference>
<dbReference type="CDD" id="cd01106">
    <property type="entry name" value="HTH_TipAL-Mta"/>
    <property type="match status" value="1"/>
</dbReference>
<sequence>MTESTEYSIGEAAQALGVTTKALRHWDDIGLLSPTWRTWSDYRLYTDRDLERGAAIVLYRNAGMKLADIRTLVDDPSSSTITRALKCHHAELLRQKRSVMQQLEAVTELIGKAEKGMEIMDDMTKYLGGNMPAYQEEARQRWGDSPEWAQSQAKMETMKEADWANVKAEQQAFAADLARAKVRGVAPGSPEALVLVDKHREMIGQWYKVTRSRQLILARMYTQDARFSAAYGGAEGYLLELVDTQAKLEGIDEPSWD</sequence>
<accession>A0ABY8VID3</accession>
<dbReference type="SUPFAM" id="SSF89082">
    <property type="entry name" value="Antibiotic binding domain of TipA-like multidrug resistance regulators"/>
    <property type="match status" value="1"/>
</dbReference>
<evidence type="ECO:0000313" key="6">
    <source>
        <dbReference type="EMBL" id="WIM67325.1"/>
    </source>
</evidence>
<name>A0ABY8VID3_9CORY</name>
<dbReference type="EMBL" id="CP126969">
    <property type="protein sequence ID" value="WIM67325.1"/>
    <property type="molecule type" value="Genomic_DNA"/>
</dbReference>
<dbReference type="Gene3D" id="1.10.1660.10">
    <property type="match status" value="1"/>
</dbReference>
<dbReference type="PANTHER" id="PTHR30204">
    <property type="entry name" value="REDOX-CYCLING DRUG-SENSING TRANSCRIPTIONAL ACTIVATOR SOXR"/>
    <property type="match status" value="1"/>
</dbReference>
<organism evidence="6 7">
    <name type="scientific">Corynebacterium breve</name>
    <dbReference type="NCBI Taxonomy" id="3049799"/>
    <lineage>
        <taxon>Bacteria</taxon>
        <taxon>Bacillati</taxon>
        <taxon>Actinomycetota</taxon>
        <taxon>Actinomycetes</taxon>
        <taxon>Mycobacteriales</taxon>
        <taxon>Corynebacteriaceae</taxon>
        <taxon>Corynebacterium</taxon>
    </lineage>
</organism>
<dbReference type="InterPro" id="IPR000551">
    <property type="entry name" value="MerR-type_HTH_dom"/>
</dbReference>
<keyword evidence="4" id="KW-0804">Transcription</keyword>
<dbReference type="Pfam" id="PF13411">
    <property type="entry name" value="MerR_1"/>
    <property type="match status" value="1"/>
</dbReference>
<evidence type="ECO:0000256" key="3">
    <source>
        <dbReference type="ARBA" id="ARBA00023159"/>
    </source>
</evidence>
<evidence type="ECO:0000259" key="5">
    <source>
        <dbReference type="PROSITE" id="PS50937"/>
    </source>
</evidence>
<dbReference type="InterPro" id="IPR009061">
    <property type="entry name" value="DNA-bd_dom_put_sf"/>
</dbReference>
<dbReference type="InterPro" id="IPR012925">
    <property type="entry name" value="TipAS_dom"/>
</dbReference>
<keyword evidence="3" id="KW-0010">Activator</keyword>
<dbReference type="Gene3D" id="1.10.490.50">
    <property type="entry name" value="Antibiotic binding domain of TipA-like multidrug resistance regulators"/>
    <property type="match status" value="1"/>
</dbReference>
<dbReference type="RefSeq" id="WP_284824342.1">
    <property type="nucleotide sequence ID" value="NZ_CP126969.1"/>
</dbReference>
<dbReference type="InterPro" id="IPR047057">
    <property type="entry name" value="MerR_fam"/>
</dbReference>
<gene>
    <name evidence="6" type="ORF">QP027_09465</name>
</gene>
<evidence type="ECO:0000256" key="4">
    <source>
        <dbReference type="ARBA" id="ARBA00023163"/>
    </source>
</evidence>
<dbReference type="InterPro" id="IPR036244">
    <property type="entry name" value="TipA-like_antibiotic-bd"/>
</dbReference>